<dbReference type="InterPro" id="IPR017871">
    <property type="entry name" value="ABC_transporter-like_CS"/>
</dbReference>
<dbReference type="RefSeq" id="WP_142093765.1">
    <property type="nucleotide sequence ID" value="NZ_BAAAMD010000004.1"/>
</dbReference>
<dbReference type="GO" id="GO:0005886">
    <property type="term" value="C:plasma membrane"/>
    <property type="evidence" value="ECO:0007669"/>
    <property type="project" value="UniProtKB-SubCell"/>
</dbReference>
<evidence type="ECO:0000256" key="5">
    <source>
        <dbReference type="ARBA" id="ARBA00022989"/>
    </source>
</evidence>
<feature type="transmembrane region" description="Helical" evidence="7">
    <location>
        <begin position="224"/>
        <end position="248"/>
    </location>
</feature>
<protein>
    <submittedName>
        <fullName evidence="10">Peptide/nickel transport system ATP-binding protein</fullName>
    </submittedName>
</protein>
<evidence type="ECO:0000256" key="4">
    <source>
        <dbReference type="ARBA" id="ARBA00022840"/>
    </source>
</evidence>
<dbReference type="Gene3D" id="3.40.50.300">
    <property type="entry name" value="P-loop containing nucleotide triphosphate hydrolases"/>
    <property type="match status" value="2"/>
</dbReference>
<evidence type="ECO:0000256" key="2">
    <source>
        <dbReference type="ARBA" id="ARBA00022692"/>
    </source>
</evidence>
<feature type="transmembrane region" description="Helical" evidence="7">
    <location>
        <begin position="99"/>
        <end position="123"/>
    </location>
</feature>
<dbReference type="OrthoDB" id="3237158at2"/>
<dbReference type="PROSITE" id="PS50893">
    <property type="entry name" value="ABC_TRANSPORTER_2"/>
    <property type="match status" value="2"/>
</dbReference>
<dbReference type="InterPro" id="IPR035906">
    <property type="entry name" value="MetI-like_sf"/>
</dbReference>
<reference evidence="10 11" key="1">
    <citation type="submission" date="2019-06" db="EMBL/GenBank/DDBJ databases">
        <title>Sequencing the genomes of 1000 actinobacteria strains.</title>
        <authorList>
            <person name="Klenk H.-P."/>
        </authorList>
    </citation>
    <scope>NUCLEOTIDE SEQUENCE [LARGE SCALE GENOMIC DNA]</scope>
    <source>
        <strain evidence="10 11">DSM 8251</strain>
    </source>
</reference>
<dbReference type="PROSITE" id="PS50928">
    <property type="entry name" value="ABC_TM1"/>
    <property type="match status" value="1"/>
</dbReference>
<sequence length="723" mass="74069">MKIRVLTTLAVSLTLIGVVAFGPILAPASVTETGSVPWDPFTGLLGTDNLGRDVWSRLLAGGVGFLPALPLGIATTLVAAVVALIACQSPRLGAVLAQASASLLAVPSAVVVLSAAVLLPSWAAVGLVMTVLGIPLSARQLHAAAGPLASSGFVEAARLRGESRLLVAVRELAPALSPVVVADMGIRCVAAMHLLVGVHVLGLGPQAPSPDWALMIRDNISGVLLSPVATLAPAIALSFLSLALLAGLDAAAELLRPPEPHAQRGWSDATTTGTDTEASVHLCDVEVRRAGRIVIRVPRFVVRPGEVVGIQGPSGVGKSTLLGVLAGDPAPGLHVSGEISLGGRGLAEAGRRCWRRTSIGLAEQDPGDTIDARLTVRQVIADGRPESATGPIDATLLDRAGLPANLLDRPARLSGGQAARVSMLRALCSDPEVLLLDEPTAGLESGSIAAVTRLVRERAETLSGATVVVSHDEAFLAAVCDRVEHVVPGAEGGTVTDDPAEGEDITDLSLATPTESGLLRVDGLDVATPDGRLLLEDVTFEVAAGEMLAVQGPSGLGKSTLLRTICGLHPMRAGTPTPPSEVIAPEEIGLVAQDAGLALNPFWSIGRQVARAGAGSSSRTGAGSTQPLADLNVAELAGRRPGECSGGQRQRANLARSLAGEPELLLVDEPTAGLDARAARTVLEILAEQARRGRAVVIVTHDPDVASACHRVLHVERFSPSSG</sequence>
<comment type="caution">
    <text evidence="10">The sequence shown here is derived from an EMBL/GenBank/DDBJ whole genome shotgun (WGS) entry which is preliminary data.</text>
</comment>
<accession>A0A542ZCE7</accession>
<dbReference type="InterPro" id="IPR000515">
    <property type="entry name" value="MetI-like"/>
</dbReference>
<evidence type="ECO:0000259" key="9">
    <source>
        <dbReference type="PROSITE" id="PS50928"/>
    </source>
</evidence>
<dbReference type="PROSITE" id="PS00211">
    <property type="entry name" value="ABC_TRANSPORTER_1"/>
    <property type="match status" value="2"/>
</dbReference>
<dbReference type="Pfam" id="PF00528">
    <property type="entry name" value="BPD_transp_1"/>
    <property type="match status" value="1"/>
</dbReference>
<evidence type="ECO:0000313" key="10">
    <source>
        <dbReference type="EMBL" id="TQL57951.1"/>
    </source>
</evidence>
<dbReference type="Pfam" id="PF00005">
    <property type="entry name" value="ABC_tran"/>
    <property type="match status" value="2"/>
</dbReference>
<keyword evidence="6 7" id="KW-0472">Membrane</keyword>
<name>A0A542ZCE7_9ACTN</name>
<dbReference type="GO" id="GO:0022857">
    <property type="term" value="F:transmembrane transporter activity"/>
    <property type="evidence" value="ECO:0007669"/>
    <property type="project" value="TreeGrafter"/>
</dbReference>
<dbReference type="PANTHER" id="PTHR24220">
    <property type="entry name" value="IMPORT ATP-BINDING PROTEIN"/>
    <property type="match status" value="1"/>
</dbReference>
<dbReference type="SMART" id="SM00382">
    <property type="entry name" value="AAA"/>
    <property type="match status" value="2"/>
</dbReference>
<proteinExistence type="inferred from homology"/>
<evidence type="ECO:0000256" key="1">
    <source>
        <dbReference type="ARBA" id="ARBA00004141"/>
    </source>
</evidence>
<gene>
    <name evidence="10" type="ORF">FB460_1799</name>
</gene>
<evidence type="ECO:0000259" key="8">
    <source>
        <dbReference type="PROSITE" id="PS50893"/>
    </source>
</evidence>
<comment type="similarity">
    <text evidence="7">Belongs to the binding-protein-dependent transport system permease family.</text>
</comment>
<feature type="transmembrane region" description="Helical" evidence="7">
    <location>
        <begin position="65"/>
        <end position="87"/>
    </location>
</feature>
<dbReference type="GO" id="GO:0005524">
    <property type="term" value="F:ATP binding"/>
    <property type="evidence" value="ECO:0007669"/>
    <property type="project" value="UniProtKB-KW"/>
</dbReference>
<dbReference type="AlphaFoldDB" id="A0A542ZCE7"/>
<evidence type="ECO:0000313" key="11">
    <source>
        <dbReference type="Proteomes" id="UP000316196"/>
    </source>
</evidence>
<dbReference type="SUPFAM" id="SSF52540">
    <property type="entry name" value="P-loop containing nucleoside triphosphate hydrolases"/>
    <property type="match status" value="2"/>
</dbReference>
<dbReference type="GO" id="GO:0016887">
    <property type="term" value="F:ATP hydrolysis activity"/>
    <property type="evidence" value="ECO:0007669"/>
    <property type="project" value="InterPro"/>
</dbReference>
<organism evidence="10 11">
    <name type="scientific">Propioniferax innocua</name>
    <dbReference type="NCBI Taxonomy" id="1753"/>
    <lineage>
        <taxon>Bacteria</taxon>
        <taxon>Bacillati</taxon>
        <taxon>Actinomycetota</taxon>
        <taxon>Actinomycetes</taxon>
        <taxon>Propionibacteriales</taxon>
        <taxon>Propionibacteriaceae</taxon>
        <taxon>Propioniferax</taxon>
    </lineage>
</organism>
<dbReference type="InterPro" id="IPR015854">
    <property type="entry name" value="ABC_transpr_LolD-like"/>
</dbReference>
<dbReference type="InterPro" id="IPR003439">
    <property type="entry name" value="ABC_transporter-like_ATP-bd"/>
</dbReference>
<evidence type="ECO:0000256" key="6">
    <source>
        <dbReference type="ARBA" id="ARBA00023136"/>
    </source>
</evidence>
<dbReference type="CDD" id="cd06261">
    <property type="entry name" value="TM_PBP2"/>
    <property type="match status" value="1"/>
</dbReference>
<comment type="subcellular location">
    <subcellularLocation>
        <location evidence="7">Cell membrane</location>
        <topology evidence="7">Multi-pass membrane protein</topology>
    </subcellularLocation>
    <subcellularLocation>
        <location evidence="1">Membrane</location>
        <topology evidence="1">Multi-pass membrane protein</topology>
    </subcellularLocation>
</comment>
<dbReference type="InterPro" id="IPR027417">
    <property type="entry name" value="P-loop_NTPase"/>
</dbReference>
<keyword evidence="3" id="KW-0547">Nucleotide-binding</keyword>
<dbReference type="Proteomes" id="UP000316196">
    <property type="component" value="Unassembled WGS sequence"/>
</dbReference>
<keyword evidence="7" id="KW-0813">Transport</keyword>
<feature type="domain" description="ABC transporter" evidence="8">
    <location>
        <begin position="280"/>
        <end position="513"/>
    </location>
</feature>
<keyword evidence="2 7" id="KW-0812">Transmembrane</keyword>
<evidence type="ECO:0000256" key="7">
    <source>
        <dbReference type="RuleBase" id="RU363032"/>
    </source>
</evidence>
<dbReference type="PANTHER" id="PTHR24220:SF684">
    <property type="entry name" value="FE(3+) IONS IMPORT ATP-BINDING PROTEIN FBPC"/>
    <property type="match status" value="1"/>
</dbReference>
<dbReference type="SUPFAM" id="SSF161098">
    <property type="entry name" value="MetI-like"/>
    <property type="match status" value="1"/>
</dbReference>
<dbReference type="InterPro" id="IPR003593">
    <property type="entry name" value="AAA+_ATPase"/>
</dbReference>
<keyword evidence="5 7" id="KW-1133">Transmembrane helix</keyword>
<evidence type="ECO:0000256" key="3">
    <source>
        <dbReference type="ARBA" id="ARBA00022741"/>
    </source>
</evidence>
<feature type="domain" description="ABC transmembrane type-1" evidence="9">
    <location>
        <begin position="54"/>
        <end position="246"/>
    </location>
</feature>
<keyword evidence="4 10" id="KW-0067">ATP-binding</keyword>
<keyword evidence="11" id="KW-1185">Reference proteome</keyword>
<feature type="domain" description="ABC transporter" evidence="8">
    <location>
        <begin position="519"/>
        <end position="723"/>
    </location>
</feature>
<dbReference type="EMBL" id="VFOR01000002">
    <property type="protein sequence ID" value="TQL57951.1"/>
    <property type="molecule type" value="Genomic_DNA"/>
</dbReference>